<dbReference type="GO" id="GO:0016020">
    <property type="term" value="C:membrane"/>
    <property type="evidence" value="ECO:0007669"/>
    <property type="project" value="UniProtKB-SubCell"/>
</dbReference>
<dbReference type="eggNOG" id="COG1009">
    <property type="taxonomic scope" value="Bacteria"/>
</dbReference>
<keyword evidence="2 5" id="KW-0812">Transmembrane</keyword>
<feature type="transmembrane region" description="Helical" evidence="6">
    <location>
        <begin position="524"/>
        <end position="543"/>
    </location>
</feature>
<evidence type="ECO:0000313" key="10">
    <source>
        <dbReference type="Proteomes" id="UP000002524"/>
    </source>
</evidence>
<feature type="transmembrane region" description="Helical" evidence="6">
    <location>
        <begin position="325"/>
        <end position="346"/>
    </location>
</feature>
<dbReference type="PRINTS" id="PR01435">
    <property type="entry name" value="NPOXDRDTASE5"/>
</dbReference>
<dbReference type="InterPro" id="IPR001750">
    <property type="entry name" value="ND/Mrp_TM"/>
</dbReference>
<dbReference type="Proteomes" id="UP000002524">
    <property type="component" value="Chromosome 1"/>
</dbReference>
<feature type="domain" description="NADH:quinone oxidoreductase/Mrp antiporter transmembrane" evidence="7">
    <location>
        <begin position="180"/>
        <end position="434"/>
    </location>
</feature>
<feature type="transmembrane region" description="Helical" evidence="6">
    <location>
        <begin position="116"/>
        <end position="133"/>
    </location>
</feature>
<dbReference type="KEGG" id="dra:DR_1494"/>
<evidence type="ECO:0000256" key="5">
    <source>
        <dbReference type="RuleBase" id="RU000320"/>
    </source>
</evidence>
<feature type="transmembrane region" description="Helical" evidence="6">
    <location>
        <begin position="472"/>
        <end position="493"/>
    </location>
</feature>
<dbReference type="OrthoDB" id="9807568at2"/>
<dbReference type="GO" id="GO:0008137">
    <property type="term" value="F:NADH dehydrogenase (ubiquinone) activity"/>
    <property type="evidence" value="ECO:0007669"/>
    <property type="project" value="InterPro"/>
</dbReference>
<feature type="transmembrane region" description="Helical" evidence="6">
    <location>
        <begin position="266"/>
        <end position="284"/>
    </location>
</feature>
<dbReference type="InterPro" id="IPR003945">
    <property type="entry name" value="NU5C-like"/>
</dbReference>
<feature type="transmembrane region" description="Helical" evidence="6">
    <location>
        <begin position="428"/>
        <end position="451"/>
    </location>
</feature>
<feature type="transmembrane region" description="Helical" evidence="6">
    <location>
        <begin position="227"/>
        <end position="245"/>
    </location>
</feature>
<dbReference type="PANTHER" id="PTHR42829:SF2">
    <property type="entry name" value="NADH-UBIQUINONE OXIDOREDUCTASE CHAIN 5"/>
    <property type="match status" value="1"/>
</dbReference>
<dbReference type="PRINTS" id="PR01434">
    <property type="entry name" value="NADHDHGNASE5"/>
</dbReference>
<organism evidence="9 10">
    <name type="scientific">Deinococcus radiodurans (strain ATCC 13939 / DSM 20539 / JCM 16871 / CCUG 27074 / LMG 4051 / NBRC 15346 / NCIMB 9279 / VKM B-1422 / R1)</name>
    <dbReference type="NCBI Taxonomy" id="243230"/>
    <lineage>
        <taxon>Bacteria</taxon>
        <taxon>Thermotogati</taxon>
        <taxon>Deinococcota</taxon>
        <taxon>Deinococci</taxon>
        <taxon>Deinococcales</taxon>
        <taxon>Deinococcaceae</taxon>
        <taxon>Deinococcus</taxon>
    </lineage>
</organism>
<evidence type="ECO:0000256" key="6">
    <source>
        <dbReference type="SAM" id="Phobius"/>
    </source>
</evidence>
<dbReference type="GO" id="GO:0012505">
    <property type="term" value="C:endomembrane system"/>
    <property type="evidence" value="ECO:0007669"/>
    <property type="project" value="UniProtKB-SubCell"/>
</dbReference>
<dbReference type="NCBIfam" id="NF005141">
    <property type="entry name" value="PRK06590.1"/>
    <property type="match status" value="1"/>
</dbReference>
<feature type="transmembrane region" description="Helical" evidence="6">
    <location>
        <begin position="84"/>
        <end position="104"/>
    </location>
</feature>
<feature type="transmembrane region" description="Helical" evidence="6">
    <location>
        <begin position="33"/>
        <end position="52"/>
    </location>
</feature>
<dbReference type="PIR" id="A75390">
    <property type="entry name" value="A75390"/>
</dbReference>
<feature type="transmembrane region" description="Helical" evidence="6">
    <location>
        <begin position="296"/>
        <end position="313"/>
    </location>
</feature>
<evidence type="ECO:0000259" key="8">
    <source>
        <dbReference type="Pfam" id="PF00662"/>
    </source>
</evidence>
<evidence type="ECO:0000256" key="2">
    <source>
        <dbReference type="ARBA" id="ARBA00022692"/>
    </source>
</evidence>
<gene>
    <name evidence="9" type="ordered locus">DR_1494</name>
</gene>
<dbReference type="GO" id="GO:0015990">
    <property type="term" value="P:electron transport coupled proton transport"/>
    <property type="evidence" value="ECO:0000318"/>
    <property type="project" value="GO_Central"/>
</dbReference>
<dbReference type="EnsemblBacteria" id="AAF11057">
    <property type="protein sequence ID" value="AAF11057"/>
    <property type="gene ID" value="DR_1494"/>
</dbReference>
<accession>Q9RU98</accession>
<dbReference type="InterPro" id="IPR001516">
    <property type="entry name" value="Proton_antipo_N"/>
</dbReference>
<feature type="transmembrane region" description="Helical" evidence="6">
    <location>
        <begin position="139"/>
        <end position="158"/>
    </location>
</feature>
<dbReference type="AlphaFoldDB" id="Q9RU98"/>
<evidence type="ECO:0000256" key="1">
    <source>
        <dbReference type="ARBA" id="ARBA00004127"/>
    </source>
</evidence>
<proteinExistence type="predicted"/>
<evidence type="ECO:0000259" key="7">
    <source>
        <dbReference type="Pfam" id="PF00361"/>
    </source>
</evidence>
<sequence length="645" mass="69545">MLMPLYLLPLLPLLGFALLMLFPRAFPGKSGSWLATVMVLLSFAVAVMRYLGQGDTAAHETLWPWLPNMALNANLSVGFYLDRLSSLMTLIITGIGFLIHVYSVSYMAHDAKFTRFFAFLNFFVSMMLILVLADSYPLMFVGWEGVGVASFLLIGFWHSGRNSEASDKDVRDASTSEGRANSNAARKAFIMNRIGDLGFMLGMFLLYKLYGTLSIPELAGQAAGTRVAQSAIELACLFLLVGAVGKSGQLPLTTWLPDAMAGPTPVSALIHAATMVTAGVYLVTRSHFLYELAPVASNWVAWVGGLTALYGALSALNQHDIKKILAYSTVSQLGYMFMAVGLGAYSAGVFHLLTHAFFKALLFLCAGAVIHALHEEQDVRAMGGMRRFMPFTHVAALMGVLAISGIPIWSGFFSKDAILAAAWAQSPWLYVIGLGVALLTAFYMGRWYFLVWRGEYRGQVAHPHEADGLMRFPLGVLAALATLGGFLNIPAFLPSLGLPKHAFDTYLGRAIPQQLHHIPANAEWLLTVLAVVAGVVGLGWAWLDHRHRMLANGPLGRVSAAALYLDNIYNGLIAAPSRGIARGLDVVDRGVDAGLSGVARNAGAPGALFARMQSGYVRAYALSMVLGTALIIGYWALKMIGRGGT</sequence>
<feature type="transmembrane region" description="Helical" evidence="6">
    <location>
        <begin position="6"/>
        <end position="26"/>
    </location>
</feature>
<dbReference type="HOGENOM" id="CLU_007100_6_0_0"/>
<name>Q9RU98_DEIRA</name>
<feature type="transmembrane region" description="Helical" evidence="6">
    <location>
        <begin position="619"/>
        <end position="637"/>
    </location>
</feature>
<dbReference type="GO" id="GO:0042773">
    <property type="term" value="P:ATP synthesis coupled electron transport"/>
    <property type="evidence" value="ECO:0007669"/>
    <property type="project" value="InterPro"/>
</dbReference>
<evidence type="ECO:0000256" key="3">
    <source>
        <dbReference type="ARBA" id="ARBA00022989"/>
    </source>
</evidence>
<dbReference type="InterPro" id="IPR018393">
    <property type="entry name" value="NADHpl_OxRdtase_5_subgr"/>
</dbReference>
<dbReference type="Gene3D" id="1.20.5.2700">
    <property type="match status" value="1"/>
</dbReference>
<feature type="transmembrane region" description="Helical" evidence="6">
    <location>
        <begin position="352"/>
        <end position="373"/>
    </location>
</feature>
<dbReference type="NCBIfam" id="TIGR01974">
    <property type="entry name" value="NDH_I_L"/>
    <property type="match status" value="1"/>
</dbReference>
<dbReference type="InParanoid" id="Q9RU98"/>
<dbReference type="PANTHER" id="PTHR42829">
    <property type="entry name" value="NADH-UBIQUINONE OXIDOREDUCTASE CHAIN 5"/>
    <property type="match status" value="1"/>
</dbReference>
<feature type="domain" description="NADH-Ubiquinone oxidoreductase (complex I) chain 5 N-terminal" evidence="8">
    <location>
        <begin position="72"/>
        <end position="117"/>
    </location>
</feature>
<evidence type="ECO:0000256" key="4">
    <source>
        <dbReference type="ARBA" id="ARBA00023136"/>
    </source>
</evidence>
<reference evidence="9 10" key="1">
    <citation type="journal article" date="1999" name="Science">
        <title>Genome sequence of the radioresistant bacterium Deinococcus radiodurans R1.</title>
        <authorList>
            <person name="White O."/>
            <person name="Eisen J.A."/>
            <person name="Heidelberg J.F."/>
            <person name="Hickey E.K."/>
            <person name="Peterson J.D."/>
            <person name="Dodson R.J."/>
            <person name="Haft D.H."/>
            <person name="Gwinn M.L."/>
            <person name="Nelson W.C."/>
            <person name="Richardson D.L."/>
            <person name="Moffat K.S."/>
            <person name="Qin H."/>
            <person name="Jiang L."/>
            <person name="Pamphile W."/>
            <person name="Crosby M."/>
            <person name="Shen M."/>
            <person name="Vamathevan J.J."/>
            <person name="Lam P."/>
            <person name="McDonald L."/>
            <person name="Utterback T."/>
            <person name="Zalewski C."/>
            <person name="Makarova K.S."/>
            <person name="Aravind L."/>
            <person name="Daly M.J."/>
            <person name="Minton K.W."/>
            <person name="Fleischmann R.D."/>
            <person name="Ketchum K.A."/>
            <person name="Nelson K.E."/>
            <person name="Salzberg S."/>
            <person name="Smith H.O."/>
            <person name="Venter J.C."/>
            <person name="Fraser C.M."/>
        </authorList>
    </citation>
    <scope>NUCLEOTIDE SEQUENCE [LARGE SCALE GENOMIC DNA]</scope>
    <source>
        <strain evidence="10">ATCC 13939 / DSM 20539 / JCM 16871 / LMG 4051 / NBRC 15346 / NCIMB 9279 / R1 / VKM B-1422</strain>
    </source>
</reference>
<dbReference type="Pfam" id="PF00361">
    <property type="entry name" value="Proton_antipo_M"/>
    <property type="match status" value="1"/>
</dbReference>
<dbReference type="PATRIC" id="fig|243230.17.peg.1696"/>
<dbReference type="PaxDb" id="243230-DR_1494"/>
<evidence type="ECO:0000313" key="9">
    <source>
        <dbReference type="EMBL" id="AAF11057.1"/>
    </source>
</evidence>
<keyword evidence="4 6" id="KW-0472">Membrane</keyword>
<dbReference type="EMBL" id="AE000513">
    <property type="protein sequence ID" value="AAF11057.1"/>
    <property type="molecule type" value="Genomic_DNA"/>
</dbReference>
<feature type="transmembrane region" description="Helical" evidence="6">
    <location>
        <begin position="189"/>
        <end position="207"/>
    </location>
</feature>
<feature type="transmembrane region" description="Helical" evidence="6">
    <location>
        <begin position="394"/>
        <end position="413"/>
    </location>
</feature>
<comment type="subcellular location">
    <subcellularLocation>
        <location evidence="1">Endomembrane system</location>
        <topology evidence="1">Multi-pass membrane protein</topology>
    </subcellularLocation>
    <subcellularLocation>
        <location evidence="5">Membrane</location>
        <topology evidence="5">Multi-pass membrane protein</topology>
    </subcellularLocation>
</comment>
<keyword evidence="10" id="KW-1185">Reference proteome</keyword>
<keyword evidence="3 6" id="KW-1133">Transmembrane helix</keyword>
<protein>
    <submittedName>
        <fullName evidence="9">NADH dehydrogenase I, L subunit</fullName>
    </submittedName>
</protein>
<dbReference type="Pfam" id="PF00662">
    <property type="entry name" value="Proton_antipo_N"/>
    <property type="match status" value="1"/>
</dbReference>
<dbReference type="STRING" id="243230.DR_1494"/>